<keyword evidence="6 9" id="KW-0862">Zinc</keyword>
<dbReference type="Pfam" id="PF20512">
    <property type="entry name" value="PMI_typeI_hel"/>
    <property type="match status" value="1"/>
</dbReference>
<dbReference type="OMA" id="DIGLFCG"/>
<feature type="domain" description="Phosphomannose isomerase type I catalytic" evidence="14">
    <location>
        <begin position="2"/>
        <end position="144"/>
    </location>
</feature>
<evidence type="ECO:0000256" key="12">
    <source>
        <dbReference type="RuleBase" id="RU004248"/>
    </source>
</evidence>
<dbReference type="PROSITE" id="PS00965">
    <property type="entry name" value="PMI_I_1"/>
    <property type="match status" value="1"/>
</dbReference>
<dbReference type="GO" id="GO:0009298">
    <property type="term" value="P:GDP-mannose biosynthetic process"/>
    <property type="evidence" value="ECO:0000318"/>
    <property type="project" value="GO_Central"/>
</dbReference>
<keyword evidence="17" id="KW-1185">Reference proteome</keyword>
<dbReference type="Gene3D" id="2.60.120.10">
    <property type="entry name" value="Jelly Rolls"/>
    <property type="match status" value="2"/>
</dbReference>
<dbReference type="InParanoid" id="D1ZZV1"/>
<dbReference type="GO" id="GO:0005975">
    <property type="term" value="P:carbohydrate metabolic process"/>
    <property type="evidence" value="ECO:0007669"/>
    <property type="project" value="InterPro"/>
</dbReference>
<dbReference type="PIRSF" id="PIRSF001480">
    <property type="entry name" value="Mannose-6-phosphate_isomerase"/>
    <property type="match status" value="1"/>
</dbReference>
<reference evidence="16 17" key="1">
    <citation type="journal article" date="2008" name="Nature">
        <title>The genome of the model beetle and pest Tribolium castaneum.</title>
        <authorList>
            <consortium name="Tribolium Genome Sequencing Consortium"/>
            <person name="Richards S."/>
            <person name="Gibbs R.A."/>
            <person name="Weinstock G.M."/>
            <person name="Brown S.J."/>
            <person name="Denell R."/>
            <person name="Beeman R.W."/>
            <person name="Gibbs R."/>
            <person name="Beeman R.W."/>
            <person name="Brown S.J."/>
            <person name="Bucher G."/>
            <person name="Friedrich M."/>
            <person name="Grimmelikhuijzen C.J."/>
            <person name="Klingler M."/>
            <person name="Lorenzen M."/>
            <person name="Richards S."/>
            <person name="Roth S."/>
            <person name="Schroder R."/>
            <person name="Tautz D."/>
            <person name="Zdobnov E.M."/>
            <person name="Muzny D."/>
            <person name="Gibbs R.A."/>
            <person name="Weinstock G.M."/>
            <person name="Attaway T."/>
            <person name="Bell S."/>
            <person name="Buhay C.J."/>
            <person name="Chandrabose M.N."/>
            <person name="Chavez D."/>
            <person name="Clerk-Blankenburg K.P."/>
            <person name="Cree A."/>
            <person name="Dao M."/>
            <person name="Davis C."/>
            <person name="Chacko J."/>
            <person name="Dinh H."/>
            <person name="Dugan-Rocha S."/>
            <person name="Fowler G."/>
            <person name="Garner T.T."/>
            <person name="Garnes J."/>
            <person name="Gnirke A."/>
            <person name="Hawes A."/>
            <person name="Hernandez J."/>
            <person name="Hines S."/>
            <person name="Holder M."/>
            <person name="Hume J."/>
            <person name="Jhangiani S.N."/>
            <person name="Joshi V."/>
            <person name="Khan Z.M."/>
            <person name="Jackson L."/>
            <person name="Kovar C."/>
            <person name="Kowis A."/>
            <person name="Lee S."/>
            <person name="Lewis L.R."/>
            <person name="Margolis J."/>
            <person name="Morgan M."/>
            <person name="Nazareth L.V."/>
            <person name="Nguyen N."/>
            <person name="Okwuonu G."/>
            <person name="Parker D."/>
            <person name="Richards S."/>
            <person name="Ruiz S.J."/>
            <person name="Santibanez J."/>
            <person name="Savard J."/>
            <person name="Scherer S.E."/>
            <person name="Schneider B."/>
            <person name="Sodergren E."/>
            <person name="Tautz D."/>
            <person name="Vattahil S."/>
            <person name="Villasana D."/>
            <person name="White C.S."/>
            <person name="Wright R."/>
            <person name="Park Y."/>
            <person name="Beeman R.W."/>
            <person name="Lord J."/>
            <person name="Oppert B."/>
            <person name="Lorenzen M."/>
            <person name="Brown S."/>
            <person name="Wang L."/>
            <person name="Savard J."/>
            <person name="Tautz D."/>
            <person name="Richards S."/>
            <person name="Weinstock G."/>
            <person name="Gibbs R.A."/>
            <person name="Liu Y."/>
            <person name="Worley K."/>
            <person name="Weinstock G."/>
            <person name="Elsik C.G."/>
            <person name="Reese J.T."/>
            <person name="Elhaik E."/>
            <person name="Landan G."/>
            <person name="Graur D."/>
            <person name="Arensburger P."/>
            <person name="Atkinson P."/>
            <person name="Beeman R.W."/>
            <person name="Beidler J."/>
            <person name="Brown S.J."/>
            <person name="Demuth J.P."/>
            <person name="Drury D.W."/>
            <person name="Du Y.Z."/>
            <person name="Fujiwara H."/>
            <person name="Lorenzen M."/>
            <person name="Maselli V."/>
            <person name="Osanai M."/>
            <person name="Park Y."/>
            <person name="Robertson H.M."/>
            <person name="Tu Z."/>
            <person name="Wang J.J."/>
            <person name="Wang S."/>
            <person name="Richards S."/>
            <person name="Song H."/>
            <person name="Zhang L."/>
            <person name="Sodergren E."/>
            <person name="Werner D."/>
            <person name="Stanke M."/>
            <person name="Morgenstern B."/>
            <person name="Solovyev V."/>
            <person name="Kosarev P."/>
            <person name="Brown G."/>
            <person name="Chen H.C."/>
            <person name="Ermolaeva O."/>
            <person name="Hlavina W."/>
            <person name="Kapustin Y."/>
            <person name="Kiryutin B."/>
            <person name="Kitts P."/>
            <person name="Maglott D."/>
            <person name="Pruitt K."/>
            <person name="Sapojnikov V."/>
            <person name="Souvorov A."/>
            <person name="Mackey A.J."/>
            <person name="Waterhouse R.M."/>
            <person name="Wyder S."/>
            <person name="Zdobnov E.M."/>
            <person name="Zdobnov E.M."/>
            <person name="Wyder S."/>
            <person name="Kriventseva E.V."/>
            <person name="Kadowaki T."/>
            <person name="Bork P."/>
            <person name="Aranda M."/>
            <person name="Bao R."/>
            <person name="Beermann A."/>
            <person name="Berns N."/>
            <person name="Bolognesi R."/>
            <person name="Bonneton F."/>
            <person name="Bopp D."/>
            <person name="Brown S.J."/>
            <person name="Bucher G."/>
            <person name="Butts T."/>
            <person name="Chaumot A."/>
            <person name="Denell R.E."/>
            <person name="Ferrier D.E."/>
            <person name="Friedrich M."/>
            <person name="Gordon C.M."/>
            <person name="Jindra M."/>
            <person name="Klingler M."/>
            <person name="Lan Q."/>
            <person name="Lattorff H.M."/>
            <person name="Laudet V."/>
            <person name="von Levetsow C."/>
            <person name="Liu Z."/>
            <person name="Lutz R."/>
            <person name="Lynch J.A."/>
            <person name="da Fonseca R.N."/>
            <person name="Posnien N."/>
            <person name="Reuter R."/>
            <person name="Roth S."/>
            <person name="Savard J."/>
            <person name="Schinko J.B."/>
            <person name="Schmitt C."/>
            <person name="Schoppmeier M."/>
            <person name="Schroder R."/>
            <person name="Shippy T.D."/>
            <person name="Simonnet F."/>
            <person name="Marques-Souza H."/>
            <person name="Tautz D."/>
            <person name="Tomoyasu Y."/>
            <person name="Trauner J."/>
            <person name="Van der Zee M."/>
            <person name="Vervoort M."/>
            <person name="Wittkopp N."/>
            <person name="Wimmer E.A."/>
            <person name="Yang X."/>
            <person name="Jones A.K."/>
            <person name="Sattelle D.B."/>
            <person name="Ebert P.R."/>
            <person name="Nelson D."/>
            <person name="Scott J.G."/>
            <person name="Beeman R.W."/>
            <person name="Muthukrishnan S."/>
            <person name="Kramer K.J."/>
            <person name="Arakane Y."/>
            <person name="Beeman R.W."/>
            <person name="Zhu Q."/>
            <person name="Hogenkamp D."/>
            <person name="Dixit R."/>
            <person name="Oppert B."/>
            <person name="Jiang H."/>
            <person name="Zou Z."/>
            <person name="Marshall J."/>
            <person name="Elpidina E."/>
            <person name="Vinokurov K."/>
            <person name="Oppert C."/>
            <person name="Zou Z."/>
            <person name="Evans J."/>
            <person name="Lu Z."/>
            <person name="Zhao P."/>
            <person name="Sumathipala N."/>
            <person name="Altincicek B."/>
            <person name="Vilcinskas A."/>
            <person name="Williams M."/>
            <person name="Hultmark D."/>
            <person name="Hetru C."/>
            <person name="Jiang H."/>
            <person name="Grimmelikhuijzen C.J."/>
            <person name="Hauser F."/>
            <person name="Cazzamali G."/>
            <person name="Williamson M."/>
            <person name="Park Y."/>
            <person name="Li B."/>
            <person name="Tanaka Y."/>
            <person name="Predel R."/>
            <person name="Neupert S."/>
            <person name="Schachtner J."/>
            <person name="Verleyen P."/>
            <person name="Raible F."/>
            <person name="Bork P."/>
            <person name="Friedrich M."/>
            <person name="Walden K.K."/>
            <person name="Robertson H.M."/>
            <person name="Angeli S."/>
            <person name="Foret S."/>
            <person name="Bucher G."/>
            <person name="Schuetz S."/>
            <person name="Maleszka R."/>
            <person name="Wimmer E.A."/>
            <person name="Beeman R.W."/>
            <person name="Lorenzen M."/>
            <person name="Tomoyasu Y."/>
            <person name="Miller S.C."/>
            <person name="Grossmann D."/>
            <person name="Bucher G."/>
        </authorList>
    </citation>
    <scope>NUCLEOTIDE SEQUENCE [LARGE SCALE GENOMIC DNA]</scope>
    <source>
        <strain evidence="16 17">Georgia GA2</strain>
    </source>
</reference>
<dbReference type="InterPro" id="IPR018050">
    <property type="entry name" value="Pmannose_isomerase-type1_CS"/>
</dbReference>
<evidence type="ECO:0000256" key="8">
    <source>
        <dbReference type="PIRSR" id="PIRSR001480-1"/>
    </source>
</evidence>
<dbReference type="InterPro" id="IPR046457">
    <property type="entry name" value="PMI_typeI_cat"/>
</dbReference>
<feature type="binding site" evidence="9">
    <location>
        <position position="127"/>
    </location>
    <ligand>
        <name>Zn(2+)</name>
        <dbReference type="ChEBI" id="CHEBI:29105"/>
    </ligand>
</feature>
<dbReference type="FunCoup" id="D1ZZV1">
    <property type="interactions" value="962"/>
</dbReference>
<proteinExistence type="inferred from homology"/>
<feature type="domain" description="Phosphomannose isomerase type I helical insertion" evidence="15">
    <location>
        <begin position="171"/>
        <end position="236"/>
    </location>
</feature>
<gene>
    <name evidence="16" type="primary">AUGUSTUS-3.0.2_07395</name>
    <name evidence="16" type="ORF">TcasGA2_TC007395</name>
</gene>
<accession>D1ZZV1</accession>
<evidence type="ECO:0000259" key="14">
    <source>
        <dbReference type="Pfam" id="PF20511"/>
    </source>
</evidence>
<comment type="catalytic activity">
    <reaction evidence="1 10">
        <text>D-mannose 6-phosphate = D-fructose 6-phosphate</text>
        <dbReference type="Rhea" id="RHEA:12356"/>
        <dbReference type="ChEBI" id="CHEBI:58735"/>
        <dbReference type="ChEBI" id="CHEBI:61527"/>
        <dbReference type="EC" id="5.3.1.8"/>
    </reaction>
</comment>
<dbReference type="GO" id="GO:0004476">
    <property type="term" value="F:mannose-6-phosphate isomerase activity"/>
    <property type="evidence" value="ECO:0000318"/>
    <property type="project" value="GO_Central"/>
</dbReference>
<dbReference type="KEGG" id="tca:663970"/>
<sequence length="393" mass="44103">MELNYKIQTYAWGKKGRGSKVANLHSNVNKNFKIDDNSPYAELWLGTHVNGPSSLKNGEPLANLIAKRPDYLGANVRKVFGDQLPFLFKVLSVNQALSVQAHPSKKHAEELHKQHPDIYKDPNHKPEMAIALTPFEALCGFRPLPEIAFFLKNIPELKTATGDVADKHKHDSDLLKDAFKTIFLTEKNTISEQLKKLIHRLKTLDEKEREKLQASLIERLYAQYPGDVGCFMVYFLNYLKLKPGEAIFLGPNLPHAYIQGDCIECMACSDNVVRAGLTPKLIDFKTLCDMVIYEGEKPEKKLFKPEIGDSCTLIFKPPVPDFAVIQIKVPANMKNHVIKKTTSASILIVIEGKARSNDTDLVPGSALFLPADQELKIENITEDLLIYQALANV</sequence>
<feature type="active site" evidence="8">
    <location>
        <position position="274"/>
    </location>
</feature>
<dbReference type="Pfam" id="PF01238">
    <property type="entry name" value="PMI_typeI_C"/>
    <property type="match status" value="1"/>
</dbReference>
<dbReference type="HOGENOM" id="CLU_026967_0_0_1"/>
<evidence type="ECO:0000259" key="15">
    <source>
        <dbReference type="Pfam" id="PF20512"/>
    </source>
</evidence>
<evidence type="ECO:0000256" key="5">
    <source>
        <dbReference type="ARBA" id="ARBA00022723"/>
    </source>
</evidence>
<dbReference type="STRING" id="7070.D1ZZV1"/>
<dbReference type="Gene3D" id="1.10.441.10">
    <property type="entry name" value="Phosphomannose Isomerase, domain 2"/>
    <property type="match status" value="1"/>
</dbReference>
<dbReference type="InterPro" id="IPR014710">
    <property type="entry name" value="RmlC-like_jellyroll"/>
</dbReference>
<evidence type="ECO:0000313" key="16">
    <source>
        <dbReference type="EMBL" id="EFA01794.1"/>
    </source>
</evidence>
<dbReference type="eggNOG" id="KOG2757">
    <property type="taxonomic scope" value="Eukaryota"/>
</dbReference>
<protein>
    <recommendedName>
        <fullName evidence="4 10">Mannose-6-phosphate isomerase</fullName>
        <ecNumber evidence="4 10">5.3.1.8</ecNumber>
    </recommendedName>
</protein>
<evidence type="ECO:0000256" key="3">
    <source>
        <dbReference type="ARBA" id="ARBA00010772"/>
    </source>
</evidence>
<dbReference type="InterPro" id="IPR011051">
    <property type="entry name" value="RmlC_Cupin_sf"/>
</dbReference>
<evidence type="ECO:0000256" key="11">
    <source>
        <dbReference type="RuleBase" id="RU004189"/>
    </source>
</evidence>
<name>D1ZZV1_TRICA</name>
<dbReference type="InterPro" id="IPR046458">
    <property type="entry name" value="PMI_typeI_hel"/>
</dbReference>
<evidence type="ECO:0000259" key="13">
    <source>
        <dbReference type="Pfam" id="PF01238"/>
    </source>
</evidence>
<dbReference type="Pfam" id="PF20511">
    <property type="entry name" value="PMI_typeI_cat"/>
    <property type="match status" value="1"/>
</dbReference>
<dbReference type="PROSITE" id="PS00966">
    <property type="entry name" value="PMI_I_2"/>
    <property type="match status" value="1"/>
</dbReference>
<dbReference type="EMBL" id="KQ971338">
    <property type="protein sequence ID" value="EFA01794.1"/>
    <property type="molecule type" value="Genomic_DNA"/>
</dbReference>
<evidence type="ECO:0000256" key="7">
    <source>
        <dbReference type="ARBA" id="ARBA00023235"/>
    </source>
</evidence>
<dbReference type="SUPFAM" id="SSF51182">
    <property type="entry name" value="RmlC-like cupins"/>
    <property type="match status" value="1"/>
</dbReference>
<evidence type="ECO:0000256" key="6">
    <source>
        <dbReference type="ARBA" id="ARBA00022833"/>
    </source>
</evidence>
<dbReference type="PANTHER" id="PTHR10309">
    <property type="entry name" value="MANNOSE-6-PHOSPHATE ISOMERASE"/>
    <property type="match status" value="1"/>
</dbReference>
<dbReference type="GO" id="GO:0005829">
    <property type="term" value="C:cytosol"/>
    <property type="evidence" value="ECO:0000318"/>
    <property type="project" value="GO_Central"/>
</dbReference>
<evidence type="ECO:0000256" key="9">
    <source>
        <dbReference type="PIRSR" id="PIRSR001480-2"/>
    </source>
</evidence>
<dbReference type="InterPro" id="IPR016305">
    <property type="entry name" value="Mannose-6-P_Isomerase"/>
</dbReference>
<keyword evidence="7 10" id="KW-0413">Isomerase</keyword>
<dbReference type="EC" id="5.3.1.8" evidence="4 10"/>
<feature type="binding site" evidence="9">
    <location>
        <position position="102"/>
    </location>
    <ligand>
        <name>Zn(2+)</name>
        <dbReference type="ChEBI" id="CHEBI:29105"/>
    </ligand>
</feature>
<dbReference type="UniPathway" id="UPA00126">
    <property type="reaction ID" value="UER00423"/>
</dbReference>
<dbReference type="AlphaFoldDB" id="D1ZZV1"/>
<feature type="binding site" evidence="9">
    <location>
        <position position="100"/>
    </location>
    <ligand>
        <name>Zn(2+)</name>
        <dbReference type="ChEBI" id="CHEBI:29105"/>
    </ligand>
</feature>
<feature type="binding site" evidence="9">
    <location>
        <position position="255"/>
    </location>
    <ligand>
        <name>Zn(2+)</name>
        <dbReference type="ChEBI" id="CHEBI:29105"/>
    </ligand>
</feature>
<evidence type="ECO:0000256" key="10">
    <source>
        <dbReference type="RuleBase" id="RU000611"/>
    </source>
</evidence>
<reference evidence="16 17" key="2">
    <citation type="journal article" date="2010" name="Nucleic Acids Res.">
        <title>BeetleBase in 2010: revisions to provide comprehensive genomic information for Tribolium castaneum.</title>
        <authorList>
            <person name="Kim H.S."/>
            <person name="Murphy T."/>
            <person name="Xia J."/>
            <person name="Caragea D."/>
            <person name="Park Y."/>
            <person name="Beeman R.W."/>
            <person name="Lorenzen M.D."/>
            <person name="Butcher S."/>
            <person name="Manak J.R."/>
            <person name="Brown S.J."/>
        </authorList>
    </citation>
    <scope>GENOME REANNOTATION</scope>
    <source>
        <strain evidence="16 17">Georgia GA2</strain>
    </source>
</reference>
<dbReference type="PRINTS" id="PR00714">
    <property type="entry name" value="MAN6PISMRASE"/>
</dbReference>
<evidence type="ECO:0000256" key="1">
    <source>
        <dbReference type="ARBA" id="ARBA00000757"/>
    </source>
</evidence>
<dbReference type="CDD" id="cd07011">
    <property type="entry name" value="cupin_PMI_type_I_N"/>
    <property type="match status" value="1"/>
</dbReference>
<dbReference type="InterPro" id="IPR046456">
    <property type="entry name" value="PMI_typeI_C"/>
</dbReference>
<dbReference type="NCBIfam" id="TIGR00218">
    <property type="entry name" value="manA"/>
    <property type="match status" value="1"/>
</dbReference>
<organism evidence="16 17">
    <name type="scientific">Tribolium castaneum</name>
    <name type="common">Red flour beetle</name>
    <dbReference type="NCBI Taxonomy" id="7070"/>
    <lineage>
        <taxon>Eukaryota</taxon>
        <taxon>Metazoa</taxon>
        <taxon>Ecdysozoa</taxon>
        <taxon>Arthropoda</taxon>
        <taxon>Hexapoda</taxon>
        <taxon>Insecta</taxon>
        <taxon>Pterygota</taxon>
        <taxon>Neoptera</taxon>
        <taxon>Endopterygota</taxon>
        <taxon>Coleoptera</taxon>
        <taxon>Polyphaga</taxon>
        <taxon>Cucujiformia</taxon>
        <taxon>Tenebrionidae</taxon>
        <taxon>Tenebrionidae incertae sedis</taxon>
        <taxon>Tribolium</taxon>
    </lineage>
</organism>
<feature type="domain" description="Phosphomannose isomerase type I C-terminal" evidence="13">
    <location>
        <begin position="313"/>
        <end position="354"/>
    </location>
</feature>
<dbReference type="PANTHER" id="PTHR10309:SF0">
    <property type="entry name" value="MANNOSE-6-PHOSPHATE ISOMERASE"/>
    <property type="match status" value="1"/>
</dbReference>
<dbReference type="Proteomes" id="UP000007266">
    <property type="component" value="Linkage group 4"/>
</dbReference>
<comment type="cofactor">
    <cofactor evidence="9 10">
        <name>Zn(2+)</name>
        <dbReference type="ChEBI" id="CHEBI:29105"/>
    </cofactor>
    <text evidence="9 10">Binds 1 zinc ion per subunit.</text>
</comment>
<evidence type="ECO:0000313" key="17">
    <source>
        <dbReference type="Proteomes" id="UP000007266"/>
    </source>
</evidence>
<dbReference type="FunFam" id="2.60.120.10:FF:000044">
    <property type="entry name" value="Mannose-6-phosphate isomerase"/>
    <property type="match status" value="1"/>
</dbReference>
<dbReference type="PhylomeDB" id="D1ZZV1"/>
<comment type="similarity">
    <text evidence="3 11">Belongs to the mannose-6-phosphate isomerase type 1 family.</text>
</comment>
<keyword evidence="5 9" id="KW-0479">Metal-binding</keyword>
<evidence type="ECO:0000256" key="2">
    <source>
        <dbReference type="ARBA" id="ARBA00004666"/>
    </source>
</evidence>
<dbReference type="GO" id="GO:0008270">
    <property type="term" value="F:zinc ion binding"/>
    <property type="evidence" value="ECO:0007669"/>
    <property type="project" value="InterPro"/>
</dbReference>
<dbReference type="OrthoDB" id="6605218at2759"/>
<comment type="pathway">
    <text evidence="2 12">Nucleotide-sugar biosynthesis; GDP-alpha-D-mannose biosynthesis; alpha-D-mannose 1-phosphate from D-fructose 6-phosphate: step 1/2.</text>
</comment>
<evidence type="ECO:0000256" key="4">
    <source>
        <dbReference type="ARBA" id="ARBA00011956"/>
    </source>
</evidence>
<dbReference type="InterPro" id="IPR001250">
    <property type="entry name" value="Man6P_Isoase-1"/>
</dbReference>